<dbReference type="PANTHER" id="PTHR21301">
    <property type="entry name" value="REVERSE TRANSCRIPTASE"/>
    <property type="match status" value="1"/>
</dbReference>
<sequence>MGSFDGAETCELVGLYLLSQLKNLNINVGLYRDDRLAVTTQIAREAESTKKKISKIFKDNGFNITIEANKKAVDFLDISFDLRTGKYKPYKKPNTNINYINKESNHPPSIKRNLAKAMAIRLSNNSSNAEIFHQAAEKYQEALTCSGYRQQLRYTPSYQTPPHAGAPRVSMNLKNNSQSGATTNTINYQETPDTSKVYLRRNSARARRITWFNPPYSMNVATNIGKKFLTLINTCFPKTNILDKLHGYLEHYPPANRSYRPQACGSDQNSSLSHLVDRNPIKYSHACRLSLFAANTWPNLLGNDMSSSERQQYLRLMNVLGPYEDSCFVQVVPMDAKG</sequence>
<dbReference type="PANTHER" id="PTHR21301:SF10">
    <property type="entry name" value="REVERSE TRANSCRIPTASE DOMAIN-CONTAINING PROTEIN"/>
    <property type="match status" value="1"/>
</dbReference>
<evidence type="ECO:0000313" key="2">
    <source>
        <dbReference type="EMBL" id="GFO49154.1"/>
    </source>
</evidence>
<dbReference type="AlphaFoldDB" id="A0AAV4DYK7"/>
<reference evidence="2 3" key="1">
    <citation type="journal article" date="2021" name="Elife">
        <title>Chloroplast acquisition without the gene transfer in kleptoplastic sea slugs, Plakobranchus ocellatus.</title>
        <authorList>
            <person name="Maeda T."/>
            <person name="Takahashi S."/>
            <person name="Yoshida T."/>
            <person name="Shimamura S."/>
            <person name="Takaki Y."/>
            <person name="Nagai Y."/>
            <person name="Toyoda A."/>
            <person name="Suzuki Y."/>
            <person name="Arimoto A."/>
            <person name="Ishii H."/>
            <person name="Satoh N."/>
            <person name="Nishiyama T."/>
            <person name="Hasebe M."/>
            <person name="Maruyama T."/>
            <person name="Minagawa J."/>
            <person name="Obokata J."/>
            <person name="Shigenobu S."/>
        </authorList>
    </citation>
    <scope>NUCLEOTIDE SEQUENCE [LARGE SCALE GENOMIC DNA]</scope>
</reference>
<keyword evidence="3" id="KW-1185">Reference proteome</keyword>
<keyword evidence="2" id="KW-0418">Kinase</keyword>
<keyword evidence="2" id="KW-0808">Transferase</keyword>
<feature type="domain" description="Helix-turn-helix" evidence="1">
    <location>
        <begin position="99"/>
        <end position="151"/>
    </location>
</feature>
<dbReference type="InterPro" id="IPR058912">
    <property type="entry name" value="HTH_animal"/>
</dbReference>
<name>A0AAV4DYK7_9GAST</name>
<evidence type="ECO:0000313" key="3">
    <source>
        <dbReference type="Proteomes" id="UP000735302"/>
    </source>
</evidence>
<comment type="caution">
    <text evidence="2">The sequence shown here is derived from an EMBL/GenBank/DDBJ whole genome shotgun (WGS) entry which is preliminary data.</text>
</comment>
<dbReference type="GO" id="GO:0016301">
    <property type="term" value="F:kinase activity"/>
    <property type="evidence" value="ECO:0007669"/>
    <property type="project" value="UniProtKB-KW"/>
</dbReference>
<protein>
    <submittedName>
        <fullName evidence="2">Inositol hexakisphosphate and diphosphoinositol-pentakisphosphate kinase 2</fullName>
    </submittedName>
</protein>
<evidence type="ECO:0000259" key="1">
    <source>
        <dbReference type="Pfam" id="PF26215"/>
    </source>
</evidence>
<organism evidence="2 3">
    <name type="scientific">Plakobranchus ocellatus</name>
    <dbReference type="NCBI Taxonomy" id="259542"/>
    <lineage>
        <taxon>Eukaryota</taxon>
        <taxon>Metazoa</taxon>
        <taxon>Spiralia</taxon>
        <taxon>Lophotrochozoa</taxon>
        <taxon>Mollusca</taxon>
        <taxon>Gastropoda</taxon>
        <taxon>Heterobranchia</taxon>
        <taxon>Euthyneura</taxon>
        <taxon>Panpulmonata</taxon>
        <taxon>Sacoglossa</taxon>
        <taxon>Placobranchoidea</taxon>
        <taxon>Plakobranchidae</taxon>
        <taxon>Plakobranchus</taxon>
    </lineage>
</organism>
<accession>A0AAV4DYK7</accession>
<dbReference type="Pfam" id="PF26215">
    <property type="entry name" value="HTH_animal"/>
    <property type="match status" value="1"/>
</dbReference>
<proteinExistence type="predicted"/>
<dbReference type="Proteomes" id="UP000735302">
    <property type="component" value="Unassembled WGS sequence"/>
</dbReference>
<gene>
    <name evidence="2" type="ORF">PoB_007565900</name>
</gene>
<dbReference type="EMBL" id="BLXT01008461">
    <property type="protein sequence ID" value="GFO49154.1"/>
    <property type="molecule type" value="Genomic_DNA"/>
</dbReference>